<organism evidence="4">
    <name type="scientific">Naegleria gruberi</name>
    <name type="common">Amoeba</name>
    <dbReference type="NCBI Taxonomy" id="5762"/>
    <lineage>
        <taxon>Eukaryota</taxon>
        <taxon>Discoba</taxon>
        <taxon>Heterolobosea</taxon>
        <taxon>Tetramitia</taxon>
        <taxon>Eutetramitia</taxon>
        <taxon>Vahlkampfiidae</taxon>
        <taxon>Naegleria</taxon>
    </lineage>
</organism>
<dbReference type="SUPFAM" id="SSF54495">
    <property type="entry name" value="UBC-like"/>
    <property type="match status" value="1"/>
</dbReference>
<dbReference type="PROSITE" id="PS50127">
    <property type="entry name" value="UBC_2"/>
    <property type="match status" value="1"/>
</dbReference>
<reference evidence="3 4" key="1">
    <citation type="journal article" date="2010" name="Cell">
        <title>The genome of Naegleria gruberi illuminates early eukaryotic versatility.</title>
        <authorList>
            <person name="Fritz-Laylin L.K."/>
            <person name="Prochnik S.E."/>
            <person name="Ginger M.L."/>
            <person name="Dacks J.B."/>
            <person name="Carpenter M.L."/>
            <person name="Field M.C."/>
            <person name="Kuo A."/>
            <person name="Paredez A."/>
            <person name="Chapman J."/>
            <person name="Pham J."/>
            <person name="Shu S."/>
            <person name="Neupane R."/>
            <person name="Cipriano M."/>
            <person name="Mancuso J."/>
            <person name="Tu H."/>
            <person name="Salamov A."/>
            <person name="Lindquist E."/>
            <person name="Shapiro H."/>
            <person name="Lucas S."/>
            <person name="Grigoriev I.V."/>
            <person name="Cande W.Z."/>
            <person name="Fulton C."/>
            <person name="Rokhsar D.S."/>
            <person name="Dawson S.C."/>
        </authorList>
    </citation>
    <scope>NUCLEOTIDE SEQUENCE [LARGE SCALE GENOMIC DNA]</scope>
    <source>
        <strain evidence="3 4">NEG-M</strain>
    </source>
</reference>
<dbReference type="RefSeq" id="XP_002674333.1">
    <property type="nucleotide sequence ID" value="XM_002674287.1"/>
</dbReference>
<evidence type="ECO:0000256" key="1">
    <source>
        <dbReference type="SAM" id="MobiDB-lite"/>
    </source>
</evidence>
<keyword evidence="4" id="KW-1185">Reference proteome</keyword>
<dbReference type="InterPro" id="IPR016135">
    <property type="entry name" value="UBQ-conjugating_enzyme/RWD"/>
</dbReference>
<dbReference type="OMA" id="LMKLMMR"/>
<evidence type="ECO:0000259" key="2">
    <source>
        <dbReference type="PROSITE" id="PS50127"/>
    </source>
</evidence>
<dbReference type="Proteomes" id="UP000006671">
    <property type="component" value="Unassembled WGS sequence"/>
</dbReference>
<dbReference type="FunCoup" id="D2VN46">
    <property type="interactions" value="384"/>
</dbReference>
<feature type="region of interest" description="Disordered" evidence="1">
    <location>
        <begin position="134"/>
        <end position="169"/>
    </location>
</feature>
<dbReference type="STRING" id="5762.D2VN46"/>
<dbReference type="EMBL" id="GG738884">
    <property type="protein sequence ID" value="EFC41589.1"/>
    <property type="molecule type" value="Genomic_DNA"/>
</dbReference>
<evidence type="ECO:0000313" key="4">
    <source>
        <dbReference type="Proteomes" id="UP000006671"/>
    </source>
</evidence>
<dbReference type="eggNOG" id="KOG0416">
    <property type="taxonomic scope" value="Eukaryota"/>
</dbReference>
<dbReference type="OrthoDB" id="269518at2759"/>
<dbReference type="VEuPathDB" id="AmoebaDB:NAEGRDRAFT_83238"/>
<gene>
    <name evidence="3" type="ORF">NAEGRDRAFT_83238</name>
</gene>
<accession>D2VN46</accession>
<proteinExistence type="predicted"/>
<dbReference type="InParanoid" id="D2VN46"/>
<dbReference type="Pfam" id="PF00179">
    <property type="entry name" value="UQ_con"/>
    <property type="match status" value="1"/>
</dbReference>
<name>D2VN46_NAEGR</name>
<feature type="compositionally biased region" description="Acidic residues" evidence="1">
    <location>
        <begin position="138"/>
        <end position="150"/>
    </location>
</feature>
<dbReference type="KEGG" id="ngr:NAEGRDRAFT_83238"/>
<feature type="domain" description="UBC core" evidence="2">
    <location>
        <begin position="7"/>
        <end position="148"/>
    </location>
</feature>
<evidence type="ECO:0000313" key="3">
    <source>
        <dbReference type="EMBL" id="EFC41589.1"/>
    </source>
</evidence>
<sequence length="169" mass="19601">MTSPGKFIGSPTKRREMDIMKLMMSNYKVQMNDNHAEFFVKFYGPKDTNYEGGVWKVRVTIPENYPFKSPSIGFANTIYHPNCILDVINQTWSPMFDLINIFDKAAAFLMRDAEAYKKKVRDYVEKYAKEENIKFESQDDDSDEQDEEQDALSSASEGLDENDLAEFEL</sequence>
<feature type="compositionally biased region" description="Acidic residues" evidence="1">
    <location>
        <begin position="158"/>
        <end position="169"/>
    </location>
</feature>
<protein>
    <submittedName>
        <fullName evidence="3">Ubiquitin-conjugating enzyme</fullName>
    </submittedName>
</protein>
<dbReference type="InterPro" id="IPR000608">
    <property type="entry name" value="UBC"/>
</dbReference>
<dbReference type="PANTHER" id="PTHR24068">
    <property type="entry name" value="UBIQUITIN-CONJUGATING ENZYME E2"/>
    <property type="match status" value="1"/>
</dbReference>
<dbReference type="SMART" id="SM00212">
    <property type="entry name" value="UBCc"/>
    <property type="match status" value="1"/>
</dbReference>
<dbReference type="Gene3D" id="3.10.110.10">
    <property type="entry name" value="Ubiquitin Conjugating Enzyme"/>
    <property type="match status" value="1"/>
</dbReference>
<dbReference type="AlphaFoldDB" id="D2VN46"/>
<dbReference type="GeneID" id="8851424"/>